<evidence type="ECO:0000313" key="1">
    <source>
        <dbReference type="EMBL" id="CAB1371333.1"/>
    </source>
</evidence>
<geneLocation type="plasmid" evidence="1 2">
    <name>pI</name>
</geneLocation>
<dbReference type="KEGG" id="doe:DENOEST_P0175"/>
<protein>
    <recommendedName>
        <fullName evidence="3">DUF945 domain-containing protein</fullName>
    </recommendedName>
</protein>
<dbReference type="EMBL" id="LR778302">
    <property type="protein sequence ID" value="CAB1371333.1"/>
    <property type="molecule type" value="Genomic_DNA"/>
</dbReference>
<evidence type="ECO:0008006" key="3">
    <source>
        <dbReference type="Google" id="ProtNLM"/>
    </source>
</evidence>
<proteinExistence type="predicted"/>
<name>A0A6S6Y2Y0_9PROT</name>
<keyword evidence="2" id="KW-1185">Reference proteome</keyword>
<sequence>MLNGLRRGGFQPFMACQTRVRDDGKREHTKHMIRLRHADQIAGREANEIILLNSHDGTSSYQMLAGMFRFVCQNGMVCGGRRTIFGCAITATWWAKSSKAPSRCWIASRPSASSAKPCRR</sequence>
<dbReference type="Proteomes" id="UP000515733">
    <property type="component" value="Plasmid pI"/>
</dbReference>
<gene>
    <name evidence="1" type="ORF">DENOEST_P0175</name>
</gene>
<dbReference type="AlphaFoldDB" id="A0A6S6Y2Y0"/>
<organism evidence="1 2">
    <name type="scientific">Denitratisoma oestradiolicum</name>
    <dbReference type="NCBI Taxonomy" id="311182"/>
    <lineage>
        <taxon>Bacteria</taxon>
        <taxon>Pseudomonadati</taxon>
        <taxon>Pseudomonadota</taxon>
        <taxon>Betaproteobacteria</taxon>
        <taxon>Nitrosomonadales</taxon>
        <taxon>Sterolibacteriaceae</taxon>
        <taxon>Denitratisoma</taxon>
    </lineage>
</organism>
<evidence type="ECO:0000313" key="2">
    <source>
        <dbReference type="Proteomes" id="UP000515733"/>
    </source>
</evidence>
<keyword evidence="1" id="KW-0614">Plasmid</keyword>
<reference evidence="1 2" key="1">
    <citation type="submission" date="2020-03" db="EMBL/GenBank/DDBJ databases">
        <authorList>
            <consortium name="Genoscope - CEA"/>
            <person name="William W."/>
        </authorList>
    </citation>
    <scope>NUCLEOTIDE SEQUENCE [LARGE SCALE GENOMIC DNA]</scope>
    <source>
        <strain evidence="2">DSM 16959</strain>
        <plasmid evidence="1 2">pI</plasmid>
    </source>
</reference>
<accession>A0A6S6Y2Y0</accession>
<dbReference type="InterPro" id="IPR026325">
    <property type="entry name" value="DUF932"/>
</dbReference>
<dbReference type="Pfam" id="PF06067">
    <property type="entry name" value="DUF932"/>
    <property type="match status" value="1"/>
</dbReference>